<dbReference type="Gene3D" id="3.40.190.10">
    <property type="entry name" value="Periplasmic binding protein-like II"/>
    <property type="match status" value="2"/>
</dbReference>
<comment type="similarity">
    <text evidence="1 4">Belongs to the bacterial solute-binding protein 3 family.</text>
</comment>
<dbReference type="SUPFAM" id="SSF53850">
    <property type="entry name" value="Periplasmic binding protein-like II"/>
    <property type="match status" value="1"/>
</dbReference>
<gene>
    <name evidence="7" type="ORF">J0911_02015</name>
</gene>
<dbReference type="InterPro" id="IPR051455">
    <property type="entry name" value="Bact_solute-bind_prot3"/>
</dbReference>
<dbReference type="InterPro" id="IPR018313">
    <property type="entry name" value="SBP_3_CS"/>
</dbReference>
<dbReference type="EMBL" id="JAFMPK010000019">
    <property type="protein sequence ID" value="MBO0607803.1"/>
    <property type="molecule type" value="Genomic_DNA"/>
</dbReference>
<dbReference type="PROSITE" id="PS01039">
    <property type="entry name" value="SBP_BACTERIAL_3"/>
    <property type="match status" value="1"/>
</dbReference>
<evidence type="ECO:0000256" key="3">
    <source>
        <dbReference type="ARBA" id="ARBA00022729"/>
    </source>
</evidence>
<sequence length="318" mass="34090">MPRAATTRFEDLTVTRGDVPGDGRERQEAGSGAAGGPGGFPRKLQECSDGAPATASYAPQDAGPGVVPEGSTMARIRERGALRVGISADTLRMSARDPFTGNIEGFDIDVARAVAKAIFGDPGRVRFRVITSAQREQVLIDHEVDIVVRTYTITCERWEHVAFSAEYYHAGQKLLVPSTSRVKGIGDLDGQRVCASQDTTSLALLRTWEDVEPVAAATHTQCLAMFQQGRVDALTGDDTVLAGFAAQDPYAKVVGDAVSDEPYGIGIPADQVDLVRFVNAVLEQRVSDGSWRRSYDRWLADVLGEAPAPPTPVYGRAA</sequence>
<dbReference type="PANTHER" id="PTHR30085">
    <property type="entry name" value="AMINO ACID ABC TRANSPORTER PERMEASE"/>
    <property type="match status" value="1"/>
</dbReference>
<evidence type="ECO:0000256" key="1">
    <source>
        <dbReference type="ARBA" id="ARBA00010333"/>
    </source>
</evidence>
<keyword evidence="8" id="KW-1185">Reference proteome</keyword>
<evidence type="ECO:0000256" key="5">
    <source>
        <dbReference type="SAM" id="MobiDB-lite"/>
    </source>
</evidence>
<evidence type="ECO:0000256" key="2">
    <source>
        <dbReference type="ARBA" id="ARBA00022448"/>
    </source>
</evidence>
<evidence type="ECO:0000313" key="8">
    <source>
        <dbReference type="Proteomes" id="UP000664617"/>
    </source>
</evidence>
<feature type="domain" description="Solute-binding protein family 3/N-terminal" evidence="6">
    <location>
        <begin position="81"/>
        <end position="302"/>
    </location>
</feature>
<evidence type="ECO:0000256" key="4">
    <source>
        <dbReference type="RuleBase" id="RU003744"/>
    </source>
</evidence>
<reference evidence="8" key="1">
    <citation type="submission" date="2023-07" db="EMBL/GenBank/DDBJ databases">
        <title>Myceligenerans salitolerans sp. nov., a halotolerant actinomycete isolated from a salt lake in Xinjiang, China.</title>
        <authorList>
            <person name="Guan T."/>
        </authorList>
    </citation>
    <scope>NUCLEOTIDE SEQUENCE [LARGE SCALE GENOMIC DNA]</scope>
    <source>
        <strain evidence="8">XHU 5031</strain>
    </source>
</reference>
<evidence type="ECO:0000313" key="7">
    <source>
        <dbReference type="EMBL" id="MBO0607803.1"/>
    </source>
</evidence>
<dbReference type="SMART" id="SM00062">
    <property type="entry name" value="PBPb"/>
    <property type="match status" value="1"/>
</dbReference>
<organism evidence="7 8">
    <name type="scientific">Myceligenerans salitolerans</name>
    <dbReference type="NCBI Taxonomy" id="1230528"/>
    <lineage>
        <taxon>Bacteria</taxon>
        <taxon>Bacillati</taxon>
        <taxon>Actinomycetota</taxon>
        <taxon>Actinomycetes</taxon>
        <taxon>Micrococcales</taxon>
        <taxon>Promicromonosporaceae</taxon>
        <taxon>Myceligenerans</taxon>
    </lineage>
</organism>
<feature type="compositionally biased region" description="Basic and acidic residues" evidence="5">
    <location>
        <begin position="14"/>
        <end position="28"/>
    </location>
</feature>
<name>A0ABS3I494_9MICO</name>
<keyword evidence="2" id="KW-0813">Transport</keyword>
<accession>A0ABS3I494</accession>
<dbReference type="CDD" id="cd13690">
    <property type="entry name" value="PBP2_GluB"/>
    <property type="match status" value="1"/>
</dbReference>
<evidence type="ECO:0000259" key="6">
    <source>
        <dbReference type="SMART" id="SM00062"/>
    </source>
</evidence>
<comment type="caution">
    <text evidence="7">The sequence shown here is derived from an EMBL/GenBank/DDBJ whole genome shotgun (WGS) entry which is preliminary data.</text>
</comment>
<protein>
    <submittedName>
        <fullName evidence="7">Glutamate ABC transporter substrate-binding protein</fullName>
    </submittedName>
</protein>
<dbReference type="PANTHER" id="PTHR30085:SF6">
    <property type="entry name" value="ABC TRANSPORTER GLUTAMINE-BINDING PROTEIN GLNH"/>
    <property type="match status" value="1"/>
</dbReference>
<dbReference type="Pfam" id="PF00497">
    <property type="entry name" value="SBP_bac_3"/>
    <property type="match status" value="1"/>
</dbReference>
<keyword evidence="3" id="KW-0732">Signal</keyword>
<proteinExistence type="inferred from homology"/>
<dbReference type="Proteomes" id="UP000664617">
    <property type="component" value="Unassembled WGS sequence"/>
</dbReference>
<feature type="region of interest" description="Disordered" evidence="5">
    <location>
        <begin position="14"/>
        <end position="69"/>
    </location>
</feature>
<dbReference type="InterPro" id="IPR001638">
    <property type="entry name" value="Solute-binding_3/MltF_N"/>
</dbReference>